<name>A0A517ZC40_9PLAN</name>
<dbReference type="InterPro" id="IPR003607">
    <property type="entry name" value="HD/PDEase_dom"/>
</dbReference>
<dbReference type="InterPro" id="IPR045509">
    <property type="entry name" value="HD_assoc_2"/>
</dbReference>
<dbReference type="GO" id="GO:0006203">
    <property type="term" value="P:dGTP catabolic process"/>
    <property type="evidence" value="ECO:0007669"/>
    <property type="project" value="TreeGrafter"/>
</dbReference>
<dbReference type="SUPFAM" id="SSF109604">
    <property type="entry name" value="HD-domain/PDEase-like"/>
    <property type="match status" value="1"/>
</dbReference>
<dbReference type="InterPro" id="IPR050135">
    <property type="entry name" value="dGTPase-like"/>
</dbReference>
<dbReference type="KEGG" id="mri:Mal4_44020"/>
<proteinExistence type="predicted"/>
<keyword evidence="3" id="KW-1185">Reference proteome</keyword>
<evidence type="ECO:0000313" key="3">
    <source>
        <dbReference type="Proteomes" id="UP000320496"/>
    </source>
</evidence>
<evidence type="ECO:0000259" key="1">
    <source>
        <dbReference type="SMART" id="SM00471"/>
    </source>
</evidence>
<dbReference type="CDD" id="cd00077">
    <property type="entry name" value="HDc"/>
    <property type="match status" value="1"/>
</dbReference>
<organism evidence="2 3">
    <name type="scientific">Maioricimonas rarisocia</name>
    <dbReference type="NCBI Taxonomy" id="2528026"/>
    <lineage>
        <taxon>Bacteria</taxon>
        <taxon>Pseudomonadati</taxon>
        <taxon>Planctomycetota</taxon>
        <taxon>Planctomycetia</taxon>
        <taxon>Planctomycetales</taxon>
        <taxon>Planctomycetaceae</taxon>
        <taxon>Maioricimonas</taxon>
    </lineage>
</organism>
<dbReference type="Gene3D" id="1.10.3210.10">
    <property type="entry name" value="Hypothetical protein af1432"/>
    <property type="match status" value="1"/>
</dbReference>
<feature type="domain" description="HD/PDEase" evidence="1">
    <location>
        <begin position="76"/>
        <end position="215"/>
    </location>
</feature>
<dbReference type="PANTHER" id="PTHR11373:SF4">
    <property type="entry name" value="DEOXYNUCLEOSIDE TRIPHOSPHATE TRIPHOSPHOHYDROLASE SAMHD1"/>
    <property type="match status" value="1"/>
</dbReference>
<dbReference type="Pfam" id="PF19276">
    <property type="entry name" value="HD_assoc_2"/>
    <property type="match status" value="1"/>
</dbReference>
<dbReference type="Proteomes" id="UP000320496">
    <property type="component" value="Chromosome"/>
</dbReference>
<protein>
    <submittedName>
        <fullName evidence="2">HD domain protein</fullName>
    </submittedName>
</protein>
<dbReference type="EMBL" id="CP036275">
    <property type="protein sequence ID" value="QDU40048.1"/>
    <property type="molecule type" value="Genomic_DNA"/>
</dbReference>
<accession>A0A517ZC40</accession>
<sequence length="458" mass="52146">MRPRHRHFLILKTMTDEFDTIPELSDLESGRNLIRVPMEQNVPFTPRVRAIVDTPEFQRLAEISQLGLVSRVYPGARHTRFEHALGVYHNALRYLQRLSKDERFRAVIDRRSAELLIVAALLHDLGHWPFCHPIEDMALVEMPPHEEYAARFLLGYGELPRVLRDVWGIDPEEVLDVLSARTDSPRLRLLRSILSGPIDVDKLDYLDRDSLHCGVPYGRHFDKQRLIQSLVVNEAGDGLAITSKGKTAAELMVFARYVMFSEVYWHHAVRAATSMFARSFYELHEKFDLRALFGSSDADMIDRLRQAGRGTPCEGLLEGVFGRQRRLYKRAAEYNHYQAAAIYERLAGRPYTTLVNCATALAECLSSELGRPVPPTDVLIDAPPPHREIEFAIDVYFGKEGVYRPFQQVSPVVDALARKQFDDYVKQVRVFVAPELAATIGEMAGFDELLESATRNVA</sequence>
<dbReference type="PANTHER" id="PTHR11373">
    <property type="entry name" value="DEOXYNUCLEOSIDE TRIPHOSPHATE TRIPHOSPHOHYDROLASE"/>
    <property type="match status" value="1"/>
</dbReference>
<dbReference type="InterPro" id="IPR006674">
    <property type="entry name" value="HD_domain"/>
</dbReference>
<dbReference type="SMART" id="SM00471">
    <property type="entry name" value="HDc"/>
    <property type="match status" value="1"/>
</dbReference>
<evidence type="ECO:0000313" key="2">
    <source>
        <dbReference type="EMBL" id="QDU40048.1"/>
    </source>
</evidence>
<dbReference type="AlphaFoldDB" id="A0A517ZC40"/>
<dbReference type="Pfam" id="PF01966">
    <property type="entry name" value="HD"/>
    <property type="match status" value="1"/>
</dbReference>
<reference evidence="2 3" key="1">
    <citation type="submission" date="2019-02" db="EMBL/GenBank/DDBJ databases">
        <title>Deep-cultivation of Planctomycetes and their phenomic and genomic characterization uncovers novel biology.</title>
        <authorList>
            <person name="Wiegand S."/>
            <person name="Jogler M."/>
            <person name="Boedeker C."/>
            <person name="Pinto D."/>
            <person name="Vollmers J."/>
            <person name="Rivas-Marin E."/>
            <person name="Kohn T."/>
            <person name="Peeters S.H."/>
            <person name="Heuer A."/>
            <person name="Rast P."/>
            <person name="Oberbeckmann S."/>
            <person name="Bunk B."/>
            <person name="Jeske O."/>
            <person name="Meyerdierks A."/>
            <person name="Storesund J.E."/>
            <person name="Kallscheuer N."/>
            <person name="Luecker S."/>
            <person name="Lage O.M."/>
            <person name="Pohl T."/>
            <person name="Merkel B.J."/>
            <person name="Hornburger P."/>
            <person name="Mueller R.-W."/>
            <person name="Bruemmer F."/>
            <person name="Labrenz M."/>
            <person name="Spormann A.M."/>
            <person name="Op den Camp H."/>
            <person name="Overmann J."/>
            <person name="Amann R."/>
            <person name="Jetten M.S.M."/>
            <person name="Mascher T."/>
            <person name="Medema M.H."/>
            <person name="Devos D.P."/>
            <person name="Kaster A.-K."/>
            <person name="Ovreas L."/>
            <person name="Rohde M."/>
            <person name="Galperin M.Y."/>
            <person name="Jogler C."/>
        </authorList>
    </citation>
    <scope>NUCLEOTIDE SEQUENCE [LARGE SCALE GENOMIC DNA]</scope>
    <source>
        <strain evidence="2 3">Mal4</strain>
    </source>
</reference>
<dbReference type="GO" id="GO:0008832">
    <property type="term" value="F:dGTPase activity"/>
    <property type="evidence" value="ECO:0007669"/>
    <property type="project" value="TreeGrafter"/>
</dbReference>
<gene>
    <name evidence="2" type="ORF">Mal4_44020</name>
</gene>